<evidence type="ECO:0000256" key="1">
    <source>
        <dbReference type="ARBA" id="ARBA00004651"/>
    </source>
</evidence>
<proteinExistence type="inferred from homology"/>
<feature type="transmembrane region" description="Helical" evidence="11">
    <location>
        <begin position="165"/>
        <end position="187"/>
    </location>
</feature>
<dbReference type="Proteomes" id="UP001187192">
    <property type="component" value="Unassembled WGS sequence"/>
</dbReference>
<dbReference type="FunFam" id="1.50.10.150:FF:000003">
    <property type="entry name" value="S-type anion channel SLAH1"/>
    <property type="match status" value="1"/>
</dbReference>
<feature type="transmembrane region" description="Helical" evidence="11">
    <location>
        <begin position="69"/>
        <end position="88"/>
    </location>
</feature>
<comment type="similarity">
    <text evidence="2">Belongs to the SLAC1 S-type anion channel family.</text>
</comment>
<dbReference type="InterPro" id="IPR038665">
    <property type="entry name" value="Voltage-dep_anion_channel_sf"/>
</dbReference>
<evidence type="ECO:0000256" key="3">
    <source>
        <dbReference type="ARBA" id="ARBA00011233"/>
    </source>
</evidence>
<evidence type="ECO:0000256" key="2">
    <source>
        <dbReference type="ARBA" id="ARBA00007808"/>
    </source>
</evidence>
<dbReference type="PANTHER" id="PTHR31269">
    <property type="entry name" value="S-TYPE ANION CHANNEL SLAH3"/>
    <property type="match status" value="1"/>
</dbReference>
<dbReference type="EMBL" id="BTGU01000006">
    <property type="protein sequence ID" value="GMN36362.1"/>
    <property type="molecule type" value="Genomic_DNA"/>
</dbReference>
<feature type="transmembrane region" description="Helical" evidence="11">
    <location>
        <begin position="100"/>
        <end position="121"/>
    </location>
</feature>
<keyword evidence="13" id="KW-1185">Reference proteome</keyword>
<evidence type="ECO:0000256" key="6">
    <source>
        <dbReference type="ARBA" id="ARBA00022692"/>
    </source>
</evidence>
<evidence type="ECO:0000256" key="7">
    <source>
        <dbReference type="ARBA" id="ARBA00022989"/>
    </source>
</evidence>
<feature type="transmembrane region" description="Helical" evidence="11">
    <location>
        <begin position="226"/>
        <end position="244"/>
    </location>
</feature>
<reference evidence="12" key="1">
    <citation type="submission" date="2023-07" db="EMBL/GenBank/DDBJ databases">
        <title>draft genome sequence of fig (Ficus carica).</title>
        <authorList>
            <person name="Takahashi T."/>
            <person name="Nishimura K."/>
        </authorList>
    </citation>
    <scope>NUCLEOTIDE SEQUENCE</scope>
</reference>
<feature type="transmembrane region" description="Helical" evidence="11">
    <location>
        <begin position="38"/>
        <end position="57"/>
    </location>
</feature>
<evidence type="ECO:0000256" key="4">
    <source>
        <dbReference type="ARBA" id="ARBA00022448"/>
    </source>
</evidence>
<dbReference type="InterPro" id="IPR030183">
    <property type="entry name" value="SLAC/SLAH"/>
</dbReference>
<dbReference type="GO" id="GO:0008308">
    <property type="term" value="F:voltage-gated monoatomic anion channel activity"/>
    <property type="evidence" value="ECO:0007669"/>
    <property type="project" value="InterPro"/>
</dbReference>
<comment type="subcellular location">
    <subcellularLocation>
        <location evidence="1">Cell membrane</location>
        <topology evidence="1">Multi-pass membrane protein</topology>
    </subcellularLocation>
</comment>
<keyword evidence="4" id="KW-0813">Transport</keyword>
<keyword evidence="8" id="KW-0406">Ion transport</keyword>
<organism evidence="12 13">
    <name type="scientific">Ficus carica</name>
    <name type="common">Common fig</name>
    <dbReference type="NCBI Taxonomy" id="3494"/>
    <lineage>
        <taxon>Eukaryota</taxon>
        <taxon>Viridiplantae</taxon>
        <taxon>Streptophyta</taxon>
        <taxon>Embryophyta</taxon>
        <taxon>Tracheophyta</taxon>
        <taxon>Spermatophyta</taxon>
        <taxon>Magnoliopsida</taxon>
        <taxon>eudicotyledons</taxon>
        <taxon>Gunneridae</taxon>
        <taxon>Pentapetalae</taxon>
        <taxon>rosids</taxon>
        <taxon>fabids</taxon>
        <taxon>Rosales</taxon>
        <taxon>Moraceae</taxon>
        <taxon>Ficeae</taxon>
        <taxon>Ficus</taxon>
    </lineage>
</organism>
<name>A0AA87ZLU6_FICCA</name>
<dbReference type="Gene3D" id="1.50.10.150">
    <property type="entry name" value="Voltage-dependent anion channel"/>
    <property type="match status" value="1"/>
</dbReference>
<keyword evidence="5" id="KW-1003">Cell membrane</keyword>
<evidence type="ECO:0000256" key="5">
    <source>
        <dbReference type="ARBA" id="ARBA00022475"/>
    </source>
</evidence>
<keyword evidence="9 11" id="KW-0472">Membrane</keyword>
<evidence type="ECO:0000256" key="11">
    <source>
        <dbReference type="SAM" id="Phobius"/>
    </source>
</evidence>
<dbReference type="GO" id="GO:0005886">
    <property type="term" value="C:plasma membrane"/>
    <property type="evidence" value="ECO:0007669"/>
    <property type="project" value="UniProtKB-SubCell"/>
</dbReference>
<comment type="subunit">
    <text evidence="3">Homotrimer.</text>
</comment>
<keyword evidence="6 11" id="KW-0812">Transmembrane</keyword>
<dbReference type="PANTHER" id="PTHR31269:SF60">
    <property type="entry name" value="S-TYPE ANION CHANNEL SLAH1"/>
    <property type="match status" value="1"/>
</dbReference>
<accession>A0AA87ZLU6</accession>
<evidence type="ECO:0000256" key="10">
    <source>
        <dbReference type="ARBA" id="ARBA00054248"/>
    </source>
</evidence>
<comment type="caution">
    <text evidence="12">The sequence shown here is derived from an EMBL/GenBank/DDBJ whole genome shotgun (WGS) entry which is preliminary data.</text>
</comment>
<dbReference type="CDD" id="cd09323">
    <property type="entry name" value="TDT_SLAC1_like"/>
    <property type="match status" value="1"/>
</dbReference>
<feature type="transmembrane region" description="Helical" evidence="11">
    <location>
        <begin position="256"/>
        <end position="274"/>
    </location>
</feature>
<evidence type="ECO:0000256" key="8">
    <source>
        <dbReference type="ARBA" id="ARBA00023065"/>
    </source>
</evidence>
<evidence type="ECO:0000313" key="13">
    <source>
        <dbReference type="Proteomes" id="UP001187192"/>
    </source>
</evidence>
<feature type="transmembrane region" description="Helical" evidence="11">
    <location>
        <begin position="280"/>
        <end position="306"/>
    </location>
</feature>
<protein>
    <submittedName>
        <fullName evidence="12">Uncharacterized protein</fullName>
    </submittedName>
</protein>
<keyword evidence="7 11" id="KW-1133">Transmembrane helix</keyword>
<feature type="transmembrane region" description="Helical" evidence="11">
    <location>
        <begin position="199"/>
        <end position="220"/>
    </location>
</feature>
<evidence type="ECO:0000313" key="12">
    <source>
        <dbReference type="EMBL" id="GMN36362.1"/>
    </source>
</evidence>
<sequence>MSLGAQALLWKVLRLSTDDSHQAIHHMFQTLPSITFLLLWFLALFAIVSLSFLYFLRCFFHFNMVRAEFLHHIGANYLYAPWISWLLLLQSAPVVVPGTVFYQVLWWVFTVPILVLDLKIYGQWFTTEKRFLSMVANPTSQISVIGNLVGALAAALMGWKESAVFMFSLGMAHYFVLFVTLYQRLAGGSRFPAMMRPSFFLFSAAPSLASLAWTSISGAFDTVSKMFFFLSLFLFMSLACRPVLFKKSMRRFNVVWWAYSFPLTLVALASSEYAKKEKSGLASGIMLVLTMLSILVFLGLMMLTAINTNNLLGKNSSASGFY</sequence>
<feature type="transmembrane region" description="Helical" evidence="11">
    <location>
        <begin position="142"/>
        <end position="159"/>
    </location>
</feature>
<dbReference type="InterPro" id="IPR004695">
    <property type="entry name" value="SLAC1/Mae1/Ssu1/TehA"/>
</dbReference>
<comment type="function">
    <text evidence="10">Slow, weak voltage-dependent S-type anion efflux channel involved in maintenance of anion homeostasis.</text>
</comment>
<gene>
    <name evidence="12" type="ORF">TIFTF001_005958</name>
</gene>
<dbReference type="AlphaFoldDB" id="A0AA87ZLU6"/>
<dbReference type="GO" id="GO:0006873">
    <property type="term" value="P:intracellular monoatomic ion homeostasis"/>
    <property type="evidence" value="ECO:0007669"/>
    <property type="project" value="InterPro"/>
</dbReference>
<dbReference type="Pfam" id="PF03595">
    <property type="entry name" value="SLAC1"/>
    <property type="match status" value="1"/>
</dbReference>
<evidence type="ECO:0000256" key="9">
    <source>
        <dbReference type="ARBA" id="ARBA00023136"/>
    </source>
</evidence>